<protein>
    <recommendedName>
        <fullName evidence="3">DUF1641 domain-containing protein</fullName>
    </recommendedName>
</protein>
<evidence type="ECO:0000313" key="1">
    <source>
        <dbReference type="EMBL" id="AJK46491.1"/>
    </source>
</evidence>
<evidence type="ECO:0000313" key="2">
    <source>
        <dbReference type="Proteomes" id="UP000031838"/>
    </source>
</evidence>
<name>A0A0B6S2N0_BURPL</name>
<keyword evidence="2" id="KW-1185">Reference proteome</keyword>
<dbReference type="KEGG" id="bgp:BGL_1c19820"/>
<dbReference type="EMBL" id="CP002580">
    <property type="protein sequence ID" value="AJK46491.1"/>
    <property type="molecule type" value="Genomic_DNA"/>
</dbReference>
<evidence type="ECO:0008006" key="3">
    <source>
        <dbReference type="Google" id="ProtNLM"/>
    </source>
</evidence>
<accession>A0A0B6S2N0</accession>
<proteinExistence type="predicted"/>
<reference evidence="1 2" key="2">
    <citation type="journal article" date="2016" name="Appl. Microbiol. Biotechnol.">
        <title>Mutations improving production and secretion of extracellular lipase by Burkholderia glumae PG1.</title>
        <authorList>
            <person name="Knapp A."/>
            <person name="Voget S."/>
            <person name="Gao R."/>
            <person name="Zaburannyi N."/>
            <person name="Krysciak D."/>
            <person name="Breuer M."/>
            <person name="Hauer B."/>
            <person name="Streit W.R."/>
            <person name="Muller R."/>
            <person name="Daniel R."/>
            <person name="Jaeger K.E."/>
        </authorList>
    </citation>
    <scope>NUCLEOTIDE SEQUENCE [LARGE SCALE GENOMIC DNA]</scope>
    <source>
        <strain evidence="1 2">PG1</strain>
    </source>
</reference>
<organism evidence="1 2">
    <name type="scientific">Burkholderia plantarii</name>
    <dbReference type="NCBI Taxonomy" id="41899"/>
    <lineage>
        <taxon>Bacteria</taxon>
        <taxon>Pseudomonadati</taxon>
        <taxon>Pseudomonadota</taxon>
        <taxon>Betaproteobacteria</taxon>
        <taxon>Burkholderiales</taxon>
        <taxon>Burkholderiaceae</taxon>
        <taxon>Burkholderia</taxon>
    </lineage>
</organism>
<dbReference type="AlphaFoldDB" id="A0A0B6S2N0"/>
<dbReference type="RefSeq" id="WP_042624975.1">
    <property type="nucleotide sequence ID" value="NZ_CP002580.1"/>
</dbReference>
<dbReference type="Proteomes" id="UP000031838">
    <property type="component" value="Chromosome 1"/>
</dbReference>
<dbReference type="HOGENOM" id="CLU_109261_0_0_4"/>
<sequence length="156" mass="16518">MIERPDTPAAAPRAAPEAHDALGKLLDSLHQRGFLRVAHDFVDANSQVAEMLGGLSQPEVQAGMQNLAVLLTALSRIPADQLGRFAFAATDAVNHVANWQPAEHRDAAPGVTGAYRLLHDEALWQAVTPLLEGLKVFLQRLHEAPGAASPGAAARG</sequence>
<reference evidence="2" key="1">
    <citation type="submission" date="2011-03" db="EMBL/GenBank/DDBJ databases">
        <authorList>
            <person name="Voget S."/>
            <person name="Streit W.R."/>
            <person name="Jaeger K.E."/>
            <person name="Daniel R."/>
        </authorList>
    </citation>
    <scope>NUCLEOTIDE SEQUENCE [LARGE SCALE GENOMIC DNA]</scope>
    <source>
        <strain evidence="2">PG1</strain>
    </source>
</reference>
<gene>
    <name evidence="1" type="ORF">BGL_1c19820</name>
</gene>